<dbReference type="Proteomes" id="UP001180020">
    <property type="component" value="Unassembled WGS sequence"/>
</dbReference>
<evidence type="ECO:0000256" key="2">
    <source>
        <dbReference type="ARBA" id="ARBA00022490"/>
    </source>
</evidence>
<name>A0AAV9FAV8_ACOCL</name>
<evidence type="ECO:0000313" key="7">
    <source>
        <dbReference type="EMBL" id="KAK1323035.1"/>
    </source>
</evidence>
<gene>
    <name evidence="7" type="ORF">QJS10_CPA02g00424</name>
</gene>
<evidence type="ECO:0000256" key="3">
    <source>
        <dbReference type="ARBA" id="ARBA00022712"/>
    </source>
</evidence>
<reference evidence="7" key="2">
    <citation type="submission" date="2023-06" db="EMBL/GenBank/DDBJ databases">
        <authorList>
            <person name="Ma L."/>
            <person name="Liu K.-W."/>
            <person name="Li Z."/>
            <person name="Hsiao Y.-Y."/>
            <person name="Qi Y."/>
            <person name="Fu T."/>
            <person name="Tang G."/>
            <person name="Zhang D."/>
            <person name="Sun W.-H."/>
            <person name="Liu D.-K."/>
            <person name="Li Y."/>
            <person name="Chen G.-Z."/>
            <person name="Liu X.-D."/>
            <person name="Liao X.-Y."/>
            <person name="Jiang Y.-T."/>
            <person name="Yu X."/>
            <person name="Hao Y."/>
            <person name="Huang J."/>
            <person name="Zhao X.-W."/>
            <person name="Ke S."/>
            <person name="Chen Y.-Y."/>
            <person name="Wu W.-L."/>
            <person name="Hsu J.-L."/>
            <person name="Lin Y.-F."/>
            <person name="Huang M.-D."/>
            <person name="Li C.-Y."/>
            <person name="Huang L."/>
            <person name="Wang Z.-W."/>
            <person name="Zhao X."/>
            <person name="Zhong W.-Y."/>
            <person name="Peng D.-H."/>
            <person name="Ahmad S."/>
            <person name="Lan S."/>
            <person name="Zhang J.-S."/>
            <person name="Tsai W.-C."/>
            <person name="Van De Peer Y."/>
            <person name="Liu Z.-J."/>
        </authorList>
    </citation>
    <scope>NUCLEOTIDE SEQUENCE</scope>
    <source>
        <strain evidence="7">CP</strain>
        <tissue evidence="7">Leaves</tissue>
    </source>
</reference>
<dbReference type="GO" id="GO:0005737">
    <property type="term" value="C:cytoplasm"/>
    <property type="evidence" value="ECO:0007669"/>
    <property type="project" value="UniProtKB-SubCell"/>
</dbReference>
<evidence type="ECO:0000256" key="5">
    <source>
        <dbReference type="ARBA" id="ARBA00023242"/>
    </source>
</evidence>
<keyword evidence="2" id="KW-0963">Cytoplasm</keyword>
<dbReference type="AlphaFoldDB" id="A0AAV9FAV8"/>
<evidence type="ECO:0000313" key="8">
    <source>
        <dbReference type="Proteomes" id="UP001180020"/>
    </source>
</evidence>
<evidence type="ECO:0000256" key="4">
    <source>
        <dbReference type="ARBA" id="ARBA00022864"/>
    </source>
</evidence>
<keyword evidence="5" id="KW-0539">Nucleus</keyword>
<comment type="caution">
    <text evidence="7">The sequence shown here is derived from an EMBL/GenBank/DDBJ whole genome shotgun (WGS) entry which is preliminary data.</text>
</comment>
<evidence type="ECO:0000256" key="6">
    <source>
        <dbReference type="ARBA" id="ARBA00024199"/>
    </source>
</evidence>
<dbReference type="GO" id="GO:0009736">
    <property type="term" value="P:cytokinin-activated signaling pathway"/>
    <property type="evidence" value="ECO:0007669"/>
    <property type="project" value="UniProtKB-KW"/>
</dbReference>
<dbReference type="PANTHER" id="PTHR33347">
    <property type="entry name" value="OSJNBA0091C07.3 PROTEIN"/>
    <property type="match status" value="1"/>
</dbReference>
<accession>A0AAV9FAV8</accession>
<organism evidence="7 8">
    <name type="scientific">Acorus calamus</name>
    <name type="common">Sweet flag</name>
    <dbReference type="NCBI Taxonomy" id="4465"/>
    <lineage>
        <taxon>Eukaryota</taxon>
        <taxon>Viridiplantae</taxon>
        <taxon>Streptophyta</taxon>
        <taxon>Embryophyta</taxon>
        <taxon>Tracheophyta</taxon>
        <taxon>Spermatophyta</taxon>
        <taxon>Magnoliopsida</taxon>
        <taxon>Liliopsida</taxon>
        <taxon>Acoraceae</taxon>
        <taxon>Acorus</taxon>
    </lineage>
</organism>
<keyword evidence="4" id="KW-0932">Cytokinin signaling pathway</keyword>
<comment type="similarity">
    <text evidence="6">Belongs to the SOFL plant protein family.</text>
</comment>
<keyword evidence="3" id="KW-0203">Cytokinin biosynthesis</keyword>
<comment type="subcellular location">
    <subcellularLocation>
        <location evidence="1">Cytoplasm</location>
    </subcellularLocation>
</comment>
<evidence type="ECO:0000256" key="1">
    <source>
        <dbReference type="ARBA" id="ARBA00004496"/>
    </source>
</evidence>
<dbReference type="EMBL" id="JAUJYO010000002">
    <property type="protein sequence ID" value="KAK1323035.1"/>
    <property type="molecule type" value="Genomic_DNA"/>
</dbReference>
<protein>
    <submittedName>
        <fullName evidence="7">Uncharacterized protein</fullName>
    </submittedName>
</protein>
<sequence length="192" mass="21007">MLRVSEEFEASECSSGCESGWTTYLDNSSTKVTATTSPSLKSSGGVLPCKKSSVVVEEEEEEEEEDLSMVSDASSGPPLFFHEEEVVVVGEERCYGFKRRRVDGGREQMPEQQGHNPLDDTASSPFFGFSKASALSPHTISLTNLISQPTVEDTLDFSLGFSATHFKVCRKESVKKMGRWDLLVGCTLSSTN</sequence>
<dbReference type="GO" id="GO:0009691">
    <property type="term" value="P:cytokinin biosynthetic process"/>
    <property type="evidence" value="ECO:0007669"/>
    <property type="project" value="UniProtKB-KW"/>
</dbReference>
<proteinExistence type="inferred from homology"/>
<keyword evidence="8" id="KW-1185">Reference proteome</keyword>
<reference evidence="7" key="1">
    <citation type="journal article" date="2023" name="Nat. Commun.">
        <title>Diploid and tetraploid genomes of Acorus and the evolution of monocots.</title>
        <authorList>
            <person name="Ma L."/>
            <person name="Liu K.W."/>
            <person name="Li Z."/>
            <person name="Hsiao Y.Y."/>
            <person name="Qi Y."/>
            <person name="Fu T."/>
            <person name="Tang G.D."/>
            <person name="Zhang D."/>
            <person name="Sun W.H."/>
            <person name="Liu D.K."/>
            <person name="Li Y."/>
            <person name="Chen G.Z."/>
            <person name="Liu X.D."/>
            <person name="Liao X.Y."/>
            <person name="Jiang Y.T."/>
            <person name="Yu X."/>
            <person name="Hao Y."/>
            <person name="Huang J."/>
            <person name="Zhao X.W."/>
            <person name="Ke S."/>
            <person name="Chen Y.Y."/>
            <person name="Wu W.L."/>
            <person name="Hsu J.L."/>
            <person name="Lin Y.F."/>
            <person name="Huang M.D."/>
            <person name="Li C.Y."/>
            <person name="Huang L."/>
            <person name="Wang Z.W."/>
            <person name="Zhao X."/>
            <person name="Zhong W.Y."/>
            <person name="Peng D.H."/>
            <person name="Ahmad S."/>
            <person name="Lan S."/>
            <person name="Zhang J.S."/>
            <person name="Tsai W.C."/>
            <person name="Van de Peer Y."/>
            <person name="Liu Z.J."/>
        </authorList>
    </citation>
    <scope>NUCLEOTIDE SEQUENCE</scope>
    <source>
        <strain evidence="7">CP</strain>
    </source>
</reference>
<dbReference type="InterPro" id="IPR044670">
    <property type="entry name" value="SOFL"/>
</dbReference>
<dbReference type="PANTHER" id="PTHR33347:SF1">
    <property type="entry name" value="PROTEIN SOB FIVE-LIKE 5"/>
    <property type="match status" value="1"/>
</dbReference>